<dbReference type="PANTHER" id="PTHR10868:SF1">
    <property type="entry name" value="SIGMA NON-OPIOID INTRACELLULAR RECEPTOR 1"/>
    <property type="match status" value="1"/>
</dbReference>
<keyword evidence="3 7" id="KW-0812">Transmembrane</keyword>
<dbReference type="PANTHER" id="PTHR10868">
    <property type="entry name" value="SIGMA 1-TYPE OPIOID RECEPTOR-RELATED"/>
    <property type="match status" value="1"/>
</dbReference>
<evidence type="ECO:0000256" key="2">
    <source>
        <dbReference type="ARBA" id="ARBA00007141"/>
    </source>
</evidence>
<dbReference type="Pfam" id="PF04622">
    <property type="entry name" value="ERG2_Sigma1R"/>
    <property type="match status" value="1"/>
</dbReference>
<evidence type="ECO:0000256" key="7">
    <source>
        <dbReference type="RuleBase" id="RU368083"/>
    </source>
</evidence>
<accession>A0A088RW02</accession>
<gene>
    <name evidence="8" type="ORF">LPMP_292170</name>
</gene>
<keyword evidence="4" id="KW-0256">Endoplasmic reticulum</keyword>
<evidence type="ECO:0000256" key="5">
    <source>
        <dbReference type="ARBA" id="ARBA00022989"/>
    </source>
</evidence>
<keyword evidence="5 7" id="KW-1133">Transmembrane helix</keyword>
<evidence type="ECO:0000256" key="3">
    <source>
        <dbReference type="ARBA" id="ARBA00022692"/>
    </source>
</evidence>
<evidence type="ECO:0000313" key="9">
    <source>
        <dbReference type="Proteomes" id="UP000063063"/>
    </source>
</evidence>
<evidence type="ECO:0000256" key="1">
    <source>
        <dbReference type="ARBA" id="ARBA00004586"/>
    </source>
</evidence>
<sequence length="223" mass="24892">MASFKSVGVVLVTVMAIVMTFFKYVDQPSNWVYDPARLQQIAQQSIANANAANGGRATAKQITDETIRLTLENYPLTTHYTGRWLWNNAGGAMGSMTVLHCSFSEYLIIFGSSVGTEGHTGRYFWAEDFFNILVGEQWAALPGVTEKEVYRPGDQHILPRGTAKQYRMPEECWALEYARGNIISMLFFGFADLLSSTLDVTTLHQTVLESAGNMLRNIFIGKI</sequence>
<organism evidence="8 9">
    <name type="scientific">Leishmania panamensis</name>
    <dbReference type="NCBI Taxonomy" id="5679"/>
    <lineage>
        <taxon>Eukaryota</taxon>
        <taxon>Discoba</taxon>
        <taxon>Euglenozoa</taxon>
        <taxon>Kinetoplastea</taxon>
        <taxon>Metakinetoplastina</taxon>
        <taxon>Trypanosomatida</taxon>
        <taxon>Trypanosomatidae</taxon>
        <taxon>Leishmaniinae</taxon>
        <taxon>Leishmania</taxon>
        <taxon>Leishmania guyanensis species complex</taxon>
    </lineage>
</organism>
<dbReference type="Proteomes" id="UP000063063">
    <property type="component" value="Chromosome 29"/>
</dbReference>
<feature type="transmembrane region" description="Helical" evidence="7">
    <location>
        <begin position="7"/>
        <end position="25"/>
    </location>
</feature>
<keyword evidence="6 7" id="KW-0472">Membrane</keyword>
<dbReference type="OrthoDB" id="347124at2759"/>
<dbReference type="AlphaFoldDB" id="A0A088RW02"/>
<keyword evidence="9" id="KW-1185">Reference proteome</keyword>
<proteinExistence type="inferred from homology"/>
<dbReference type="InterPro" id="IPR006716">
    <property type="entry name" value="ERG2_sigma1_rcpt-like"/>
</dbReference>
<evidence type="ECO:0000256" key="6">
    <source>
        <dbReference type="ARBA" id="ARBA00023136"/>
    </source>
</evidence>
<evidence type="ECO:0000313" key="8">
    <source>
        <dbReference type="EMBL" id="AIO00164.1"/>
    </source>
</evidence>
<protein>
    <submittedName>
        <fullName evidence="8">C-8 sterol isomerase-like protein, putative</fullName>
    </submittedName>
</protein>
<dbReference type="eggNOG" id="KOG4143">
    <property type="taxonomic scope" value="Eukaryota"/>
</dbReference>
<dbReference type="GeneID" id="22576980"/>
<dbReference type="KEGG" id="lpan:LPMP_292170"/>
<name>A0A088RW02_LEIPA</name>
<dbReference type="GO" id="GO:0005789">
    <property type="term" value="C:endoplasmic reticulum membrane"/>
    <property type="evidence" value="ECO:0007669"/>
    <property type="project" value="UniProtKB-SubCell"/>
</dbReference>
<dbReference type="VEuPathDB" id="TriTrypDB:LPAL13_290023800"/>
<comment type="similarity">
    <text evidence="2 7">Belongs to the ERG2 family.</text>
</comment>
<evidence type="ECO:0000256" key="4">
    <source>
        <dbReference type="ARBA" id="ARBA00022824"/>
    </source>
</evidence>
<dbReference type="RefSeq" id="XP_010700821.1">
    <property type="nucleotide sequence ID" value="XM_010702519.1"/>
</dbReference>
<comment type="subcellular location">
    <subcellularLocation>
        <location evidence="1">Endoplasmic reticulum membrane</location>
    </subcellularLocation>
</comment>
<dbReference type="GO" id="GO:0016853">
    <property type="term" value="F:isomerase activity"/>
    <property type="evidence" value="ECO:0007669"/>
    <property type="project" value="UniProtKB-KW"/>
</dbReference>
<dbReference type="EMBL" id="CP009398">
    <property type="protein sequence ID" value="AIO00164.1"/>
    <property type="molecule type" value="Genomic_DNA"/>
</dbReference>
<reference evidence="8 9" key="1">
    <citation type="journal article" date="2015" name="Sci. Rep.">
        <title>The genome of Leishmania panamensis: insights into genomics of the L. (Viannia) subgenus.</title>
        <authorList>
            <person name="Llanes A."/>
            <person name="Restrepo C.M."/>
            <person name="Vecchio G.D."/>
            <person name="Anguizola F.J."/>
            <person name="Lleonart R."/>
        </authorList>
    </citation>
    <scope>NUCLEOTIDE SEQUENCE [LARGE SCALE GENOMIC DNA]</scope>
    <source>
        <strain evidence="8 9">MHOM/PA/94/PSC-1</strain>
    </source>
</reference>
<dbReference type="VEuPathDB" id="TriTrypDB:LPMP_292170"/>